<dbReference type="GO" id="GO:0016020">
    <property type="term" value="C:membrane"/>
    <property type="evidence" value="ECO:0007669"/>
    <property type="project" value="UniProtKB-SubCell"/>
</dbReference>
<evidence type="ECO:0000256" key="2">
    <source>
        <dbReference type="ARBA" id="ARBA00022692"/>
    </source>
</evidence>
<evidence type="ECO:0000256" key="3">
    <source>
        <dbReference type="ARBA" id="ARBA00022729"/>
    </source>
</evidence>
<name>A0A1W6TN95_VIBAL</name>
<evidence type="ECO:0000256" key="4">
    <source>
        <dbReference type="ARBA" id="ARBA00022989"/>
    </source>
</evidence>
<gene>
    <name evidence="9" type="ORF">K05K4_03890</name>
</gene>
<dbReference type="SMART" id="SM00287">
    <property type="entry name" value="SH3b"/>
    <property type="match status" value="1"/>
</dbReference>
<keyword evidence="4 7" id="KW-1133">Transmembrane helix</keyword>
<evidence type="ECO:0000256" key="5">
    <source>
        <dbReference type="ARBA" id="ARBA00023136"/>
    </source>
</evidence>
<evidence type="ECO:0000259" key="8">
    <source>
        <dbReference type="PROSITE" id="PS51781"/>
    </source>
</evidence>
<proteinExistence type="predicted"/>
<feature type="domain" description="SH3b" evidence="8">
    <location>
        <begin position="58"/>
        <end position="124"/>
    </location>
</feature>
<dbReference type="EMBL" id="CP017902">
    <property type="protein sequence ID" value="ARP17284.1"/>
    <property type="molecule type" value="Genomic_DNA"/>
</dbReference>
<feature type="transmembrane region" description="Helical" evidence="7">
    <location>
        <begin position="42"/>
        <end position="63"/>
    </location>
</feature>
<accession>A0A1W6TN95</accession>
<keyword evidence="2 7" id="KW-0812">Transmembrane</keyword>
<organism evidence="9">
    <name type="scientific">Vibrio alginolyticus</name>
    <dbReference type="NCBI Taxonomy" id="663"/>
    <lineage>
        <taxon>Bacteria</taxon>
        <taxon>Pseudomonadati</taxon>
        <taxon>Pseudomonadota</taxon>
        <taxon>Gammaproteobacteria</taxon>
        <taxon>Vibrionales</taxon>
        <taxon>Vibrionaceae</taxon>
        <taxon>Vibrio</taxon>
    </lineage>
</organism>
<reference evidence="9" key="1">
    <citation type="submission" date="2016-10" db="EMBL/GenBank/DDBJ databases">
        <title>The High Quality Genome of Vibrio alginolyticus K01M1.</title>
        <authorList>
            <person name="Wendling C."/>
            <person name="Chibani C.M."/>
            <person name="Hertel R."/>
            <person name="Sproer C."/>
            <person name="Bunk B."/>
            <person name="Overmann J."/>
            <person name="Roth O."/>
            <person name="Liesegang H."/>
        </authorList>
    </citation>
    <scope>NUCLEOTIDE SEQUENCE</scope>
    <source>
        <strain evidence="9">K05K4</strain>
    </source>
</reference>
<evidence type="ECO:0000313" key="9">
    <source>
        <dbReference type="EMBL" id="ARP17284.1"/>
    </source>
</evidence>
<keyword evidence="6" id="KW-0175">Coiled coil</keyword>
<comment type="subcellular location">
    <subcellularLocation>
        <location evidence="1">Membrane</location>
        <topology evidence="1">Single-pass membrane protein</topology>
    </subcellularLocation>
</comment>
<dbReference type="InterPro" id="IPR016476">
    <property type="entry name" value="SH3_dom_pro"/>
</dbReference>
<protein>
    <submittedName>
        <fullName evidence="9">SH3 domain-containing protein</fullName>
    </submittedName>
</protein>
<evidence type="ECO:0000256" key="7">
    <source>
        <dbReference type="SAM" id="Phobius"/>
    </source>
</evidence>
<dbReference type="NCBIfam" id="TIGR04211">
    <property type="entry name" value="SH3_and_anchor"/>
    <property type="match status" value="1"/>
</dbReference>
<evidence type="ECO:0000256" key="6">
    <source>
        <dbReference type="SAM" id="Coils"/>
    </source>
</evidence>
<feature type="coiled-coil region" evidence="6">
    <location>
        <begin position="130"/>
        <end position="203"/>
    </location>
</feature>
<feature type="transmembrane region" description="Helical" evidence="7">
    <location>
        <begin position="208"/>
        <end position="226"/>
    </location>
</feature>
<keyword evidence="5 7" id="KW-0472">Membrane</keyword>
<dbReference type="Gene3D" id="2.30.30.40">
    <property type="entry name" value="SH3 Domains"/>
    <property type="match status" value="1"/>
</dbReference>
<dbReference type="PIRSF" id="PIRSF006158">
    <property type="entry name" value="UCP006158_SH3"/>
    <property type="match status" value="1"/>
</dbReference>
<dbReference type="AlphaFoldDB" id="A0A1W6TN95"/>
<sequence>MPPFFVAPRFETAYYSSISGSNHSVPTLSPRKIVKGFTVKKLIITVLFTLLAAPAALAADRYISDDLFTFMHSGPNNTYRIIGSVNAGSKVQLIKTNRDTGYTQVRDDRGRTGWVQSKFVTNQESMAIRLPRIEKELAEVKEQLANARQTSDAEKAGLVTSLETRNQQISDLENKYSEISDQLTSVETENRELRAKLDTQKDDMLLKYFTYGGGVAGLGLLFGLILPHVMPRRKRSPAGWA</sequence>
<dbReference type="PROSITE" id="PS51781">
    <property type="entry name" value="SH3B"/>
    <property type="match status" value="1"/>
</dbReference>
<keyword evidence="3" id="KW-0732">Signal</keyword>
<dbReference type="InterPro" id="IPR003646">
    <property type="entry name" value="SH3-like_bac-type"/>
</dbReference>
<evidence type="ECO:0000256" key="1">
    <source>
        <dbReference type="ARBA" id="ARBA00004167"/>
    </source>
</evidence>
<dbReference type="Pfam" id="PF08239">
    <property type="entry name" value="SH3_3"/>
    <property type="match status" value="1"/>
</dbReference>